<reference evidence="1 2" key="1">
    <citation type="submission" date="2014-01" db="EMBL/GenBank/DDBJ databases">
        <title>Sulfitobacter sp. H3 (MCCC 1A00686) Genome Sequencing.</title>
        <authorList>
            <person name="Lai Q."/>
            <person name="Hong Z."/>
        </authorList>
    </citation>
    <scope>NUCLEOTIDE SEQUENCE [LARGE SCALE GENOMIC DNA]</scope>
    <source>
        <strain evidence="1 2">H3</strain>
    </source>
</reference>
<organism evidence="1 2">
    <name type="scientific">Pseudosulfitobacter pseudonitzschiae</name>
    <dbReference type="NCBI Taxonomy" id="1402135"/>
    <lineage>
        <taxon>Bacteria</taxon>
        <taxon>Pseudomonadati</taxon>
        <taxon>Pseudomonadota</taxon>
        <taxon>Alphaproteobacteria</taxon>
        <taxon>Rhodobacterales</taxon>
        <taxon>Roseobacteraceae</taxon>
        <taxon>Pseudosulfitobacter</taxon>
    </lineage>
</organism>
<comment type="caution">
    <text evidence="1">The sequence shown here is derived from an EMBL/GenBank/DDBJ whole genome shotgun (WGS) entry which is preliminary data.</text>
</comment>
<dbReference type="AlphaFoldDB" id="A0A073J849"/>
<sequence length="248" mass="27493">MTKVQIGAATFTATHKRDVTELPQGYGSDPGMVRQWNRIRQSSRLHWDCATQSRRPDVYPKGLTAPAHLLVYDMGPNILPSAADVAAASAQAGRVLMTQAGFADARALDDALVAGFGRAMVNFDIDALIAPLKPEFRLRIVIELRYMHFLLTHPKILGNAVVLLSLPDMFHIGVRRVARCTEEGLRQEMQLQDDVTSVPVRAGNTLSWKLRRDAREQMRKELADRIAQAKATRAALQEQIDGSKPEGD</sequence>
<dbReference type="EMBL" id="JAMD01000001">
    <property type="protein sequence ID" value="KEJ98099.1"/>
    <property type="molecule type" value="Genomic_DNA"/>
</dbReference>
<dbReference type="OrthoDB" id="9991557at2"/>
<name>A0A073J849_9RHOB</name>
<protein>
    <submittedName>
        <fullName evidence="1">Uncharacterized protein</fullName>
    </submittedName>
</protein>
<keyword evidence="2" id="KW-1185">Reference proteome</keyword>
<dbReference type="GeneID" id="68870650"/>
<proteinExistence type="predicted"/>
<evidence type="ECO:0000313" key="2">
    <source>
        <dbReference type="Proteomes" id="UP000027746"/>
    </source>
</evidence>
<dbReference type="RefSeq" id="WP_037921506.1">
    <property type="nucleotide sequence ID" value="NZ_CP054599.1"/>
</dbReference>
<evidence type="ECO:0000313" key="1">
    <source>
        <dbReference type="EMBL" id="KEJ98099.1"/>
    </source>
</evidence>
<accession>A0A073J849</accession>
<gene>
    <name evidence="1" type="ORF">SUH3_03645</name>
</gene>
<dbReference type="Proteomes" id="UP000027746">
    <property type="component" value="Unassembled WGS sequence"/>
</dbReference>